<keyword evidence="10 12" id="KW-0718">Serine biosynthesis</keyword>
<dbReference type="NCBIfam" id="TIGR01327">
    <property type="entry name" value="PGDH"/>
    <property type="match status" value="1"/>
</dbReference>
<proteinExistence type="inferred from homology"/>
<dbReference type="InterPro" id="IPR006652">
    <property type="entry name" value="Kelch_1"/>
</dbReference>
<evidence type="ECO:0000256" key="5">
    <source>
        <dbReference type="ARBA" id="ARBA00022553"/>
    </source>
</evidence>
<keyword evidence="15" id="KW-1185">Reference proteome</keyword>
<comment type="pathway">
    <text evidence="1 12">Amino-acid biosynthesis; L-serine biosynthesis; L-serine from 3-phospho-D-glycerate: step 1/3.</text>
</comment>
<evidence type="ECO:0000256" key="7">
    <source>
        <dbReference type="ARBA" id="ARBA00022990"/>
    </source>
</evidence>
<comment type="similarity">
    <text evidence="2 12">Belongs to the D-isomer specific 2-hydroxyacid dehydrogenase family.</text>
</comment>
<keyword evidence="6" id="KW-0677">Repeat</keyword>
<dbReference type="SMART" id="SM00612">
    <property type="entry name" value="Kelch"/>
    <property type="match status" value="6"/>
</dbReference>
<name>A0AAD9CL38_DISEL</name>
<dbReference type="PROSITE" id="PS00065">
    <property type="entry name" value="D_2_HYDROXYACID_DH_1"/>
    <property type="match status" value="1"/>
</dbReference>
<gene>
    <name evidence="14" type="ORF">KUDE01_006030</name>
</gene>
<keyword evidence="5" id="KW-0597">Phosphoprotein</keyword>
<evidence type="ECO:0000256" key="9">
    <source>
        <dbReference type="ARBA" id="ARBA00023027"/>
    </source>
</evidence>
<dbReference type="InterPro" id="IPR000210">
    <property type="entry name" value="BTB/POZ_dom"/>
</dbReference>
<dbReference type="GO" id="GO:0006564">
    <property type="term" value="P:L-serine biosynthetic process"/>
    <property type="evidence" value="ECO:0007669"/>
    <property type="project" value="UniProtKB-KW"/>
</dbReference>
<dbReference type="SMART" id="SM00875">
    <property type="entry name" value="BACK"/>
    <property type="match status" value="1"/>
</dbReference>
<comment type="subunit">
    <text evidence="3">Homotetramer.</text>
</comment>
<dbReference type="SUPFAM" id="SSF54695">
    <property type="entry name" value="POZ domain"/>
    <property type="match status" value="1"/>
</dbReference>
<dbReference type="Gene3D" id="1.25.40.420">
    <property type="match status" value="1"/>
</dbReference>
<dbReference type="InterPro" id="IPR006139">
    <property type="entry name" value="D-isomer_2_OHA_DH_cat_dom"/>
</dbReference>
<dbReference type="Pfam" id="PF24681">
    <property type="entry name" value="Kelch_KLHDC2_KLHL20_DRC7"/>
    <property type="match status" value="1"/>
</dbReference>
<keyword evidence="9 12" id="KW-0520">NAD</keyword>
<evidence type="ECO:0000259" key="13">
    <source>
        <dbReference type="PROSITE" id="PS50097"/>
    </source>
</evidence>
<dbReference type="EMBL" id="JASDAP010000005">
    <property type="protein sequence ID" value="KAK1903071.1"/>
    <property type="molecule type" value="Genomic_DNA"/>
</dbReference>
<dbReference type="CDD" id="cd12173">
    <property type="entry name" value="PGDH_4"/>
    <property type="match status" value="1"/>
</dbReference>
<dbReference type="InterPro" id="IPR006236">
    <property type="entry name" value="PGDH"/>
</dbReference>
<dbReference type="PANTHER" id="PTHR42938:SF22">
    <property type="entry name" value="D-3-PHOSPHOGLYCERATE DEHYDROGENASE"/>
    <property type="match status" value="1"/>
</dbReference>
<keyword evidence="8 12" id="KW-0560">Oxidoreductase</keyword>
<dbReference type="SUPFAM" id="SSF51735">
    <property type="entry name" value="NAD(P)-binding Rossmann-fold domains"/>
    <property type="match status" value="1"/>
</dbReference>
<dbReference type="InterPro" id="IPR011333">
    <property type="entry name" value="SKP1/BTB/POZ_sf"/>
</dbReference>
<evidence type="ECO:0000256" key="1">
    <source>
        <dbReference type="ARBA" id="ARBA00005216"/>
    </source>
</evidence>
<evidence type="ECO:0000256" key="12">
    <source>
        <dbReference type="RuleBase" id="RU363003"/>
    </source>
</evidence>
<keyword evidence="7" id="KW-0007">Acetylation</keyword>
<reference evidence="14" key="1">
    <citation type="submission" date="2023-04" db="EMBL/GenBank/DDBJ databases">
        <title>Chromosome-level genome of Chaenocephalus aceratus.</title>
        <authorList>
            <person name="Park H."/>
        </authorList>
    </citation>
    <scope>NUCLEOTIDE SEQUENCE</scope>
    <source>
        <strain evidence="14">DE</strain>
        <tissue evidence="14">Muscle</tissue>
    </source>
</reference>
<dbReference type="PROSITE" id="PS50097">
    <property type="entry name" value="BTB"/>
    <property type="match status" value="1"/>
</dbReference>
<dbReference type="GO" id="GO:0051287">
    <property type="term" value="F:NAD binding"/>
    <property type="evidence" value="ECO:0007669"/>
    <property type="project" value="UniProtKB-UniRule"/>
</dbReference>
<dbReference type="Gene3D" id="3.30.1330.90">
    <property type="entry name" value="D-3-phosphoglycerate dehydrogenase, domain 3"/>
    <property type="match status" value="1"/>
</dbReference>
<evidence type="ECO:0000313" key="14">
    <source>
        <dbReference type="EMBL" id="KAK1903071.1"/>
    </source>
</evidence>
<dbReference type="FunFam" id="3.40.50.720:FF:000616">
    <property type="entry name" value="D-3-phosphoglycerate dehydrogenase 2 chloroplastic"/>
    <property type="match status" value="1"/>
</dbReference>
<evidence type="ECO:0000256" key="2">
    <source>
        <dbReference type="ARBA" id="ARBA00005854"/>
    </source>
</evidence>
<evidence type="ECO:0000256" key="4">
    <source>
        <dbReference type="ARBA" id="ARBA00022441"/>
    </source>
</evidence>
<evidence type="ECO:0000256" key="10">
    <source>
        <dbReference type="ARBA" id="ARBA00023299"/>
    </source>
</evidence>
<comment type="caution">
    <text evidence="14">The sequence shown here is derived from an EMBL/GenBank/DDBJ whole genome shotgun (WGS) entry which is preliminary data.</text>
</comment>
<comment type="catalytic activity">
    <reaction evidence="11 12">
        <text>(2R)-3-phosphoglycerate + NAD(+) = 3-phosphooxypyruvate + NADH + H(+)</text>
        <dbReference type="Rhea" id="RHEA:12641"/>
        <dbReference type="ChEBI" id="CHEBI:15378"/>
        <dbReference type="ChEBI" id="CHEBI:18110"/>
        <dbReference type="ChEBI" id="CHEBI:57540"/>
        <dbReference type="ChEBI" id="CHEBI:57945"/>
        <dbReference type="ChEBI" id="CHEBI:58272"/>
        <dbReference type="EC" id="1.1.1.95"/>
    </reaction>
</comment>
<dbReference type="InterPro" id="IPR015915">
    <property type="entry name" value="Kelch-typ_b-propeller"/>
</dbReference>
<dbReference type="FunFam" id="3.40.50.720:FF:000021">
    <property type="entry name" value="D-3-phosphoglycerate dehydrogenase"/>
    <property type="match status" value="1"/>
</dbReference>
<evidence type="ECO:0000256" key="8">
    <source>
        <dbReference type="ARBA" id="ARBA00023002"/>
    </source>
</evidence>
<dbReference type="GO" id="GO:0004617">
    <property type="term" value="F:phosphoglycerate dehydrogenase activity"/>
    <property type="evidence" value="ECO:0007669"/>
    <property type="project" value="UniProtKB-EC"/>
</dbReference>
<dbReference type="InterPro" id="IPR029009">
    <property type="entry name" value="ASB_dom_sf"/>
</dbReference>
<dbReference type="Pfam" id="PF00389">
    <property type="entry name" value="2-Hacid_dh"/>
    <property type="match status" value="1"/>
</dbReference>
<dbReference type="PANTHER" id="PTHR42938">
    <property type="entry name" value="FORMATE DEHYDROGENASE 1"/>
    <property type="match status" value="1"/>
</dbReference>
<organism evidence="14 15">
    <name type="scientific">Dissostichus eleginoides</name>
    <name type="common">Patagonian toothfish</name>
    <name type="synonym">Dissostichus amissus</name>
    <dbReference type="NCBI Taxonomy" id="100907"/>
    <lineage>
        <taxon>Eukaryota</taxon>
        <taxon>Metazoa</taxon>
        <taxon>Chordata</taxon>
        <taxon>Craniata</taxon>
        <taxon>Vertebrata</taxon>
        <taxon>Euteleostomi</taxon>
        <taxon>Actinopterygii</taxon>
        <taxon>Neopterygii</taxon>
        <taxon>Teleostei</taxon>
        <taxon>Neoteleostei</taxon>
        <taxon>Acanthomorphata</taxon>
        <taxon>Eupercaria</taxon>
        <taxon>Perciformes</taxon>
        <taxon>Notothenioidei</taxon>
        <taxon>Nototheniidae</taxon>
        <taxon>Dissostichus</taxon>
    </lineage>
</organism>
<dbReference type="EC" id="1.1.1.95" evidence="12"/>
<evidence type="ECO:0000256" key="6">
    <source>
        <dbReference type="ARBA" id="ARBA00022737"/>
    </source>
</evidence>
<dbReference type="InterPro" id="IPR029752">
    <property type="entry name" value="D-isomer_DH_CS1"/>
</dbReference>
<dbReference type="Gene3D" id="3.40.50.720">
    <property type="entry name" value="NAD(P)-binding Rossmann-like Domain"/>
    <property type="match status" value="2"/>
</dbReference>
<dbReference type="Gene3D" id="3.30.710.10">
    <property type="entry name" value="Potassium Channel Kv1.1, Chain A"/>
    <property type="match status" value="1"/>
</dbReference>
<dbReference type="InterPro" id="IPR036291">
    <property type="entry name" value="NAD(P)-bd_dom_sf"/>
</dbReference>
<dbReference type="SMART" id="SM00225">
    <property type="entry name" value="BTB"/>
    <property type="match status" value="1"/>
</dbReference>
<dbReference type="InterPro" id="IPR006140">
    <property type="entry name" value="D-isomer_DH_NAD-bd"/>
</dbReference>
<sequence length="1104" mass="120097">MAPICIKTVLISESVDPRCKAILEEHGIRVTEKPNMKRDELMAEIKDYDGLVVRSATKVTADVINAANLKIIGRAGTGVDNVDVDAATKKGIIVMNTPSGNTISAAELTCALLMSLSRNVPQAAMSMKQGNWDRKKFMGAEVYGKVLGIVGLGRIGKEVASRMQSFGMRTIGYDPITPPEVTASWGVEQMSLEQLWPQCHYITVHTPLMPSTVGLLNDESFAKCKKGVKVINCARGGIIDEDALLRALESGQCGGAGLDVFVEEPPKNRPLVDHPNVISCPHLGASTKEAQARCGEDIALQIVDMVKGKKLVGAVNASVLASTFSQESHQLIKLGEAVGAVLQSCTSSKKPFTSVQISTQGDCMKSSTGYMTASVLVGLLANGSGSCPNLINVLSLAKESGITVNQAHCSSDAAGGVCTVEIGASGSSFKATGSVQGGVPVLLELSGSVFRQPVSLTGNLLFFKASASPQLLSSVAGVLATAGVEIQSFSAPADRTGDLWYCVGVSSLPGDLSVLKPLVKERSVHTLSSTARVIHGNRMRDTMSLRPAEIYTHDFCDGDHAAELLGALRHFYTSGLFTDVALQCGESGQVFHCHKALLAARSSYFKVMFTADMRERSNSVIKLIGVDCLVLDALVNYVYTAQVSITQSNVQSLLEAADLLQFISVKQACEEFLIRLLDVDNCLGMHTFADMHLCPGLEREARRVMLGRFTELIQQDEFLELDHEKMGSVLAAKNLTMQRDDVLIDAVAKWVTHDLDKRVHCAAELLHTIHLDLDEIYFKATLEVPRQCLLNSEGKFKSMIIQALRSNGKEMSTTRKMSSSMYIVGGYYWHPLCEVHIWDPISDTWVQGKDMPDHARESYSISLLGANIYVTGGYRTNTVEALDTVSVYNCDFDEWTEGCPMITARYYHCSVALHGCIFAIGGYRGGAPEQETEYYDPLKKKWFPLAKMIQGVGNATASALGDNIYVTGGHYGYRGNCTYEKIQVYKPDVNEWSIITISPHPEYGLCSVSLDNKLYLVGGQTTIADCYDIERDEWRSISVMKERRMECGAVAINGCIYVTGGYSYSKGTYLQSIEKYDPELDSWEIVGNLPSPARSHGSVCVYSV</sequence>
<protein>
    <recommendedName>
        <fullName evidence="12">D-3-phosphoglycerate dehydrogenase</fullName>
        <ecNumber evidence="12">1.1.1.95</ecNumber>
    </recommendedName>
</protein>
<dbReference type="Pfam" id="PF01344">
    <property type="entry name" value="Kelch_1"/>
    <property type="match status" value="2"/>
</dbReference>
<dbReference type="SUPFAM" id="SSF52283">
    <property type="entry name" value="Formate/glycerate dehydrogenase catalytic domain-like"/>
    <property type="match status" value="1"/>
</dbReference>
<dbReference type="Pfam" id="PF00651">
    <property type="entry name" value="BTB"/>
    <property type="match status" value="1"/>
</dbReference>
<evidence type="ECO:0000313" key="15">
    <source>
        <dbReference type="Proteomes" id="UP001228049"/>
    </source>
</evidence>
<dbReference type="InterPro" id="IPR045626">
    <property type="entry name" value="PGDH_ASB_dom"/>
</dbReference>
<evidence type="ECO:0000256" key="11">
    <source>
        <dbReference type="ARBA" id="ARBA00048731"/>
    </source>
</evidence>
<dbReference type="SUPFAM" id="SSF143548">
    <property type="entry name" value="Serine metabolism enzymes domain"/>
    <property type="match status" value="1"/>
</dbReference>
<dbReference type="Pfam" id="PF19304">
    <property type="entry name" value="PGDH_inter"/>
    <property type="match status" value="1"/>
</dbReference>
<dbReference type="Proteomes" id="UP001228049">
    <property type="component" value="Unassembled WGS sequence"/>
</dbReference>
<dbReference type="Pfam" id="PF07707">
    <property type="entry name" value="BACK"/>
    <property type="match status" value="1"/>
</dbReference>
<dbReference type="Pfam" id="PF02826">
    <property type="entry name" value="2-Hacid_dh_C"/>
    <property type="match status" value="1"/>
</dbReference>
<accession>A0AAD9CL38</accession>
<dbReference type="Gene3D" id="2.120.10.80">
    <property type="entry name" value="Kelch-type beta propeller"/>
    <property type="match status" value="2"/>
</dbReference>
<evidence type="ECO:0000256" key="3">
    <source>
        <dbReference type="ARBA" id="ARBA00011881"/>
    </source>
</evidence>
<feature type="domain" description="BTB" evidence="13">
    <location>
        <begin position="578"/>
        <end position="647"/>
    </location>
</feature>
<dbReference type="SUPFAM" id="SSF117281">
    <property type="entry name" value="Kelch motif"/>
    <property type="match status" value="1"/>
</dbReference>
<keyword evidence="4" id="KW-0880">Kelch repeat</keyword>
<keyword evidence="12" id="KW-0028">Amino-acid biosynthesis</keyword>
<dbReference type="InterPro" id="IPR011705">
    <property type="entry name" value="BACK"/>
</dbReference>
<dbReference type="AlphaFoldDB" id="A0AAD9CL38"/>